<dbReference type="AlphaFoldDB" id="A0A5N6RNF6"/>
<keyword evidence="1" id="KW-0812">Transmembrane</keyword>
<accession>A0A5N6RNF6</accession>
<proteinExistence type="predicted"/>
<dbReference type="OrthoDB" id="1917859at2759"/>
<organism evidence="2 3">
    <name type="scientific">Carpinus fangiana</name>
    <dbReference type="NCBI Taxonomy" id="176857"/>
    <lineage>
        <taxon>Eukaryota</taxon>
        <taxon>Viridiplantae</taxon>
        <taxon>Streptophyta</taxon>
        <taxon>Embryophyta</taxon>
        <taxon>Tracheophyta</taxon>
        <taxon>Spermatophyta</taxon>
        <taxon>Magnoliopsida</taxon>
        <taxon>eudicotyledons</taxon>
        <taxon>Gunneridae</taxon>
        <taxon>Pentapetalae</taxon>
        <taxon>rosids</taxon>
        <taxon>fabids</taxon>
        <taxon>Fagales</taxon>
        <taxon>Betulaceae</taxon>
        <taxon>Carpinus</taxon>
    </lineage>
</organism>
<keyword evidence="1" id="KW-0472">Membrane</keyword>
<name>A0A5N6RNF6_9ROSI</name>
<dbReference type="Proteomes" id="UP000327013">
    <property type="component" value="Chromosome 7"/>
</dbReference>
<protein>
    <submittedName>
        <fullName evidence="2">Uncharacterized protein</fullName>
    </submittedName>
</protein>
<keyword evidence="3" id="KW-1185">Reference proteome</keyword>
<gene>
    <name evidence="2" type="ORF">FH972_018190</name>
</gene>
<sequence length="162" mass="18184">MFKTAAMAETKSKNRHHHSTICFIYAVKSTIDVMGMLLFSTILYPVSNIGEYEEVYHGFPQLKFFLASLGKLVGCCLKGKDCTRSVLVENMVIEKAVLDIKEEVLKGEEGTYQGRLRKSINLLKRSSLALKEGMEMFEALVNELFAEVENGRDKLLAVVNGK</sequence>
<evidence type="ECO:0000256" key="1">
    <source>
        <dbReference type="SAM" id="Phobius"/>
    </source>
</evidence>
<evidence type="ECO:0000313" key="2">
    <source>
        <dbReference type="EMBL" id="KAE8100275.1"/>
    </source>
</evidence>
<evidence type="ECO:0000313" key="3">
    <source>
        <dbReference type="Proteomes" id="UP000327013"/>
    </source>
</evidence>
<keyword evidence="1" id="KW-1133">Transmembrane helix</keyword>
<dbReference type="EMBL" id="CM017327">
    <property type="protein sequence ID" value="KAE8100275.1"/>
    <property type="molecule type" value="Genomic_DNA"/>
</dbReference>
<feature type="transmembrane region" description="Helical" evidence="1">
    <location>
        <begin position="21"/>
        <end position="44"/>
    </location>
</feature>
<reference evidence="2 3" key="1">
    <citation type="submission" date="2019-06" db="EMBL/GenBank/DDBJ databases">
        <title>A chromosomal-level reference genome of Carpinus fangiana (Coryloideae, Betulaceae).</title>
        <authorList>
            <person name="Yang X."/>
            <person name="Wang Z."/>
            <person name="Zhang L."/>
            <person name="Hao G."/>
            <person name="Liu J."/>
            <person name="Yang Y."/>
        </authorList>
    </citation>
    <scope>NUCLEOTIDE SEQUENCE [LARGE SCALE GENOMIC DNA]</scope>
    <source>
        <strain evidence="2">Cfa_2016G</strain>
        <tissue evidence="2">Leaf</tissue>
    </source>
</reference>